<dbReference type="HOGENOM" id="CLU_031864_5_3_2"/>
<dbReference type="Gene3D" id="3.40.30.10">
    <property type="entry name" value="Glutaredoxin"/>
    <property type="match status" value="1"/>
</dbReference>
<protein>
    <submittedName>
        <fullName evidence="8">Glutaredoxin</fullName>
    </submittedName>
</protein>
<feature type="domain" description="Glutaredoxin" evidence="6">
    <location>
        <begin position="5"/>
        <end position="64"/>
    </location>
</feature>
<sequence length="384" mass="41114">MMSTVTVYSTKNCPYCRMAKAFLEKYGVPYTAIDVGADTAAAHKMIALSGQRGVPVITVDDEVIVGFDSQRLNELFGTHAAGETYDVIIVGAGPGGLTAAVYCARKLLKTLVVSESIGGQALESWAIENYMGYRMITGEDLMKKFEEQVRTLDVRLELDRVNGVTMEENLFVVTTVSGLSVKAKSLILTPGKQPRKLGVENEEKYLGRGLSICSTCDGPLFKDKKIAVVGGGNSALQTAVEMSSIASSVSLLVRSTIKADPVYAKKLEGLKNITVHLHTQITALAGDPFLQHITIATEGQGEQRIDVDGVFIEVGWTPNTEIFDGLVELNGKKEIVVDVDGHTSRPGVFAAGDVTSVKSKQIIIAAGEGAKAALEAYDYLMSLA</sequence>
<dbReference type="InterPro" id="IPR050097">
    <property type="entry name" value="Ferredoxin-NADP_redctase_2"/>
</dbReference>
<gene>
    <name evidence="8" type="ordered locus">Mboo_0084</name>
</gene>
<dbReference type="InterPro" id="IPR008255">
    <property type="entry name" value="Pyr_nucl-diS_OxRdtase_2_AS"/>
</dbReference>
<dbReference type="Gene3D" id="3.50.50.60">
    <property type="entry name" value="FAD/NAD(P)-binding domain"/>
    <property type="match status" value="2"/>
</dbReference>
<evidence type="ECO:0000313" key="8">
    <source>
        <dbReference type="EMBL" id="ABS54608.1"/>
    </source>
</evidence>
<dbReference type="PANTHER" id="PTHR48105">
    <property type="entry name" value="THIOREDOXIN REDUCTASE 1-RELATED-RELATED"/>
    <property type="match status" value="1"/>
</dbReference>
<name>A7I4E7_METB6</name>
<organism evidence="8 9">
    <name type="scientific">Methanoregula boonei (strain DSM 21154 / JCM 14090 / 6A8)</name>
    <dbReference type="NCBI Taxonomy" id="456442"/>
    <lineage>
        <taxon>Archaea</taxon>
        <taxon>Methanobacteriati</taxon>
        <taxon>Methanobacteriota</taxon>
        <taxon>Stenosarchaea group</taxon>
        <taxon>Methanomicrobia</taxon>
        <taxon>Methanomicrobiales</taxon>
        <taxon>Methanoregulaceae</taxon>
        <taxon>Methanoregula</taxon>
    </lineage>
</organism>
<dbReference type="PRINTS" id="PR00469">
    <property type="entry name" value="PNDRDTASEII"/>
</dbReference>
<evidence type="ECO:0000256" key="2">
    <source>
        <dbReference type="ARBA" id="ARBA00022827"/>
    </source>
</evidence>
<dbReference type="EMBL" id="CP000780">
    <property type="protein sequence ID" value="ABS54608.1"/>
    <property type="molecule type" value="Genomic_DNA"/>
</dbReference>
<evidence type="ECO:0000256" key="3">
    <source>
        <dbReference type="ARBA" id="ARBA00023002"/>
    </source>
</evidence>
<feature type="domain" description="FAD/NAD(P)-binding" evidence="7">
    <location>
        <begin position="85"/>
        <end position="369"/>
    </location>
</feature>
<evidence type="ECO:0000256" key="1">
    <source>
        <dbReference type="ARBA" id="ARBA00022630"/>
    </source>
</evidence>
<accession>A7I4E7</accession>
<reference evidence="9" key="1">
    <citation type="journal article" date="2015" name="Microbiology">
        <title>Genome of Methanoregula boonei 6A8 reveals adaptations to oligotrophic peatland environments.</title>
        <authorList>
            <person name="Braeuer S."/>
            <person name="Cadillo-Quiroz H."/>
            <person name="Kyrpides N."/>
            <person name="Woyke T."/>
            <person name="Goodwin L."/>
            <person name="Detter C."/>
            <person name="Podell S."/>
            <person name="Yavitt J.B."/>
            <person name="Zinder S.H."/>
        </authorList>
    </citation>
    <scope>NUCLEOTIDE SEQUENCE [LARGE SCALE GENOMIC DNA]</scope>
    <source>
        <strain evidence="9">DSM 21154 / JCM 14090 / 6A8</strain>
    </source>
</reference>
<proteinExistence type="predicted"/>
<evidence type="ECO:0000259" key="7">
    <source>
        <dbReference type="Pfam" id="PF07992"/>
    </source>
</evidence>
<keyword evidence="3" id="KW-0560">Oxidoreductase</keyword>
<evidence type="ECO:0000313" key="9">
    <source>
        <dbReference type="Proteomes" id="UP000002408"/>
    </source>
</evidence>
<dbReference type="eggNOG" id="arCOG01297">
    <property type="taxonomic scope" value="Archaea"/>
</dbReference>
<dbReference type="PROSITE" id="PS00573">
    <property type="entry name" value="PYRIDINE_REDOX_2"/>
    <property type="match status" value="1"/>
</dbReference>
<dbReference type="Pfam" id="PF07992">
    <property type="entry name" value="Pyr_redox_2"/>
    <property type="match status" value="1"/>
</dbReference>
<keyword evidence="9" id="KW-1185">Reference proteome</keyword>
<evidence type="ECO:0000259" key="6">
    <source>
        <dbReference type="Pfam" id="PF00462"/>
    </source>
</evidence>
<evidence type="ECO:0000256" key="5">
    <source>
        <dbReference type="ARBA" id="ARBA00023284"/>
    </source>
</evidence>
<dbReference type="AlphaFoldDB" id="A7I4E7"/>
<dbReference type="GO" id="GO:0016668">
    <property type="term" value="F:oxidoreductase activity, acting on a sulfur group of donors, NAD(P) as acceptor"/>
    <property type="evidence" value="ECO:0007669"/>
    <property type="project" value="UniProtKB-ARBA"/>
</dbReference>
<dbReference type="InterPro" id="IPR036249">
    <property type="entry name" value="Thioredoxin-like_sf"/>
</dbReference>
<keyword evidence="2" id="KW-0274">FAD</keyword>
<dbReference type="InterPro" id="IPR036188">
    <property type="entry name" value="FAD/NAD-bd_sf"/>
</dbReference>
<dbReference type="InterPro" id="IPR002109">
    <property type="entry name" value="Glutaredoxin"/>
</dbReference>
<dbReference type="Proteomes" id="UP000002408">
    <property type="component" value="Chromosome"/>
</dbReference>
<dbReference type="KEGG" id="mbn:Mboo_0084"/>
<dbReference type="SUPFAM" id="SSF51905">
    <property type="entry name" value="FAD/NAD(P)-binding domain"/>
    <property type="match status" value="1"/>
</dbReference>
<dbReference type="PROSITE" id="PS51354">
    <property type="entry name" value="GLUTAREDOXIN_2"/>
    <property type="match status" value="1"/>
</dbReference>
<dbReference type="PRINTS" id="PR00368">
    <property type="entry name" value="FADPNR"/>
</dbReference>
<keyword evidence="4" id="KW-1015">Disulfide bond</keyword>
<dbReference type="Pfam" id="PF00462">
    <property type="entry name" value="Glutaredoxin"/>
    <property type="match status" value="1"/>
</dbReference>
<dbReference type="CDD" id="cd02976">
    <property type="entry name" value="NrdH"/>
    <property type="match status" value="1"/>
</dbReference>
<dbReference type="PROSITE" id="PS00195">
    <property type="entry name" value="GLUTAREDOXIN_1"/>
    <property type="match status" value="1"/>
</dbReference>
<evidence type="ECO:0000256" key="4">
    <source>
        <dbReference type="ARBA" id="ARBA00023157"/>
    </source>
</evidence>
<keyword evidence="1" id="KW-0285">Flavoprotein</keyword>
<keyword evidence="5" id="KW-0676">Redox-active center</keyword>
<dbReference type="STRING" id="456442.Mboo_0084"/>
<dbReference type="InterPro" id="IPR011767">
    <property type="entry name" value="GLR_AS"/>
</dbReference>
<dbReference type="InterPro" id="IPR023753">
    <property type="entry name" value="FAD/NAD-binding_dom"/>
</dbReference>
<dbReference type="SUPFAM" id="SSF52833">
    <property type="entry name" value="Thioredoxin-like"/>
    <property type="match status" value="1"/>
</dbReference>